<dbReference type="InterPro" id="IPR001250">
    <property type="entry name" value="Man6P_Isoase-1"/>
</dbReference>
<reference evidence="20 21" key="1">
    <citation type="submission" date="2013-12" db="EMBL/GenBank/DDBJ databases">
        <title>Draft genome of the parsitic nematode Ancylostoma duodenale.</title>
        <authorList>
            <person name="Mitreva M."/>
        </authorList>
    </citation>
    <scope>NUCLEOTIDE SEQUENCE [LARGE SCALE GENOMIC DNA]</scope>
    <source>
        <strain evidence="20 21">Zhejiang</strain>
    </source>
</reference>
<comment type="pathway">
    <text evidence="4 15">Nucleotide-sugar biosynthesis; GDP-alpha-D-mannose biosynthesis; alpha-D-mannose 1-phosphate from D-fructose 6-phosphate: step 1/2.</text>
</comment>
<dbReference type="Gene3D" id="1.20.1530.20">
    <property type="match status" value="1"/>
</dbReference>
<dbReference type="Proteomes" id="UP000054047">
    <property type="component" value="Unassembled WGS sequence"/>
</dbReference>
<dbReference type="PROSITE" id="PS00965">
    <property type="entry name" value="PMI_I_1"/>
    <property type="match status" value="1"/>
</dbReference>
<keyword evidence="7 16" id="KW-0812">Transmembrane</keyword>
<dbReference type="GO" id="GO:0004476">
    <property type="term" value="F:mannose-6-phosphate isomerase activity"/>
    <property type="evidence" value="ECO:0007669"/>
    <property type="project" value="UniProtKB-EC"/>
</dbReference>
<evidence type="ECO:0000256" key="16">
    <source>
        <dbReference type="SAM" id="Phobius"/>
    </source>
</evidence>
<dbReference type="InterPro" id="IPR016305">
    <property type="entry name" value="Mannose-6-P_Isomerase"/>
</dbReference>
<feature type="transmembrane region" description="Helical" evidence="16">
    <location>
        <begin position="75"/>
        <end position="96"/>
    </location>
</feature>
<comment type="similarity">
    <text evidence="5">Belongs to the mannose-6-phosphate isomerase type 1 family.</text>
</comment>
<evidence type="ECO:0000256" key="3">
    <source>
        <dbReference type="ARBA" id="ARBA00004141"/>
    </source>
</evidence>
<dbReference type="NCBIfam" id="TIGR00218">
    <property type="entry name" value="manA"/>
    <property type="match status" value="1"/>
</dbReference>
<feature type="domain" description="Cation/H+ exchanger transmembrane" evidence="17">
    <location>
        <begin position="193"/>
        <end position="390"/>
    </location>
</feature>
<dbReference type="Pfam" id="PF20512">
    <property type="entry name" value="PMI_typeI_hel"/>
    <property type="match status" value="1"/>
</dbReference>
<dbReference type="GO" id="GO:0008270">
    <property type="term" value="F:zinc ion binding"/>
    <property type="evidence" value="ECO:0007669"/>
    <property type="project" value="InterPro"/>
</dbReference>
<dbReference type="InterPro" id="IPR014710">
    <property type="entry name" value="RmlC-like_jellyroll"/>
</dbReference>
<dbReference type="EC" id="5.3.1.8" evidence="6"/>
<dbReference type="SUPFAM" id="SSF51182">
    <property type="entry name" value="RmlC-like cupins"/>
    <property type="match status" value="1"/>
</dbReference>
<feature type="transmembrane region" description="Helical" evidence="16">
    <location>
        <begin position="103"/>
        <end position="127"/>
    </location>
</feature>
<keyword evidence="9" id="KW-0862">Zinc</keyword>
<feature type="domain" description="Phosphomannose isomerase type I catalytic" evidence="18">
    <location>
        <begin position="427"/>
        <end position="562"/>
    </location>
</feature>
<feature type="transmembrane region" description="Helical" evidence="16">
    <location>
        <begin position="303"/>
        <end position="324"/>
    </location>
</feature>
<accession>A0A0C2DYW0</accession>
<dbReference type="GO" id="GO:0005975">
    <property type="term" value="P:carbohydrate metabolic process"/>
    <property type="evidence" value="ECO:0007669"/>
    <property type="project" value="InterPro"/>
</dbReference>
<dbReference type="GO" id="GO:0005829">
    <property type="term" value="C:cytosol"/>
    <property type="evidence" value="ECO:0007669"/>
    <property type="project" value="TreeGrafter"/>
</dbReference>
<comment type="cofactor">
    <cofactor evidence="2">
        <name>Zn(2+)</name>
        <dbReference type="ChEBI" id="CHEBI:29105"/>
    </cofactor>
</comment>
<evidence type="ECO:0000256" key="7">
    <source>
        <dbReference type="ARBA" id="ARBA00022692"/>
    </source>
</evidence>
<dbReference type="UniPathway" id="UPA00126">
    <property type="reaction ID" value="UER00423"/>
</dbReference>
<gene>
    <name evidence="20" type="ORF">ANCDUO_01443</name>
</gene>
<evidence type="ECO:0000256" key="5">
    <source>
        <dbReference type="ARBA" id="ARBA00010772"/>
    </source>
</evidence>
<feature type="domain" description="Phosphomannose isomerase type I helical insertion" evidence="19">
    <location>
        <begin position="592"/>
        <end position="658"/>
    </location>
</feature>
<feature type="transmembrane region" description="Helical" evidence="16">
    <location>
        <begin position="193"/>
        <end position="211"/>
    </location>
</feature>
<keyword evidence="8" id="KW-0479">Metal-binding</keyword>
<evidence type="ECO:0000256" key="6">
    <source>
        <dbReference type="ARBA" id="ARBA00011956"/>
    </source>
</evidence>
<keyword evidence="11 16" id="KW-0472">Membrane</keyword>
<dbReference type="InterPro" id="IPR018050">
    <property type="entry name" value="Pmannose_isomerase-type1_CS"/>
</dbReference>
<keyword evidence="10 16" id="KW-1133">Transmembrane helix</keyword>
<evidence type="ECO:0000256" key="15">
    <source>
        <dbReference type="RuleBase" id="RU004248"/>
    </source>
</evidence>
<dbReference type="Pfam" id="PF00999">
    <property type="entry name" value="Na_H_Exchanger"/>
    <property type="match status" value="1"/>
</dbReference>
<evidence type="ECO:0000313" key="21">
    <source>
        <dbReference type="Proteomes" id="UP000054047"/>
    </source>
</evidence>
<organism evidence="20 21">
    <name type="scientific">Ancylostoma duodenale</name>
    <dbReference type="NCBI Taxonomy" id="51022"/>
    <lineage>
        <taxon>Eukaryota</taxon>
        <taxon>Metazoa</taxon>
        <taxon>Ecdysozoa</taxon>
        <taxon>Nematoda</taxon>
        <taxon>Chromadorea</taxon>
        <taxon>Rhabditida</taxon>
        <taxon>Rhabditina</taxon>
        <taxon>Rhabditomorpha</taxon>
        <taxon>Strongyloidea</taxon>
        <taxon>Ancylostomatidae</taxon>
        <taxon>Ancylostomatinae</taxon>
        <taxon>Ancylostoma</taxon>
    </lineage>
</organism>
<keyword evidence="12 20" id="KW-0413">Isomerase</keyword>
<evidence type="ECO:0000259" key="17">
    <source>
        <dbReference type="Pfam" id="PF00999"/>
    </source>
</evidence>
<dbReference type="EMBL" id="KN726437">
    <property type="protein sequence ID" value="KIH68222.1"/>
    <property type="molecule type" value="Genomic_DNA"/>
</dbReference>
<evidence type="ECO:0000256" key="9">
    <source>
        <dbReference type="ARBA" id="ARBA00022833"/>
    </source>
</evidence>
<name>A0A0C2DYW0_9BILA</name>
<evidence type="ECO:0000259" key="18">
    <source>
        <dbReference type="Pfam" id="PF20511"/>
    </source>
</evidence>
<dbReference type="GO" id="GO:0016020">
    <property type="term" value="C:membrane"/>
    <property type="evidence" value="ECO:0007669"/>
    <property type="project" value="UniProtKB-SubCell"/>
</dbReference>
<dbReference type="CDD" id="cd07011">
    <property type="entry name" value="cupin_PMI_type_I_N"/>
    <property type="match status" value="1"/>
</dbReference>
<dbReference type="InterPro" id="IPR006153">
    <property type="entry name" value="Cation/H_exchanger_TM"/>
</dbReference>
<dbReference type="PANTHER" id="PTHR10309">
    <property type="entry name" value="MANNOSE-6-PHOSPHATE ISOMERASE"/>
    <property type="match status" value="1"/>
</dbReference>
<dbReference type="InterPro" id="IPR046458">
    <property type="entry name" value="PMI_typeI_hel"/>
</dbReference>
<proteinExistence type="inferred from homology"/>
<evidence type="ECO:0000256" key="14">
    <source>
        <dbReference type="ARBA" id="ARBA00030762"/>
    </source>
</evidence>
<dbReference type="InterPro" id="IPR038770">
    <property type="entry name" value="Na+/solute_symporter_sf"/>
</dbReference>
<comment type="catalytic activity">
    <reaction evidence="1">
        <text>D-mannose 6-phosphate = D-fructose 6-phosphate</text>
        <dbReference type="Rhea" id="RHEA:12356"/>
        <dbReference type="ChEBI" id="CHEBI:58735"/>
        <dbReference type="ChEBI" id="CHEBI:61527"/>
        <dbReference type="EC" id="5.3.1.8"/>
    </reaction>
</comment>
<evidence type="ECO:0000256" key="10">
    <source>
        <dbReference type="ARBA" id="ARBA00022989"/>
    </source>
</evidence>
<sequence>MGDENEKISPKLHSQPQPKKPLYDLLYTSEVSSCLSYLIFVVLGAITSHVVLGPLPHHLHSSSEKPDSILGRENYVMSVYSLGIIIAVGVVTGYLAQLVRLPSLLGMLLTGIVLRNVTGSILNVSVIKKWSVVLRRTAFIVILLRGGLSLDANAVRRLKRHQVFGRSISSLFIPFTVPGNSVLLTILGAPAEVFAGAFFGAVMGFVLHTVPRKTAQNVHLVRLTLLFAFSTAFLFGTIKLRVDGAGAIGVLVAAFVSGHKWKEEGELPEEEYLAIMWHHFFQPLLFGLIGLELSFDAISLQTVLLGIVVLAVGLVFRLIASFLAVFASGLTIRERFFVAIAWMPKATVQAALAPVVLETAQARVSSPHSYIENGTFILTMAILSILITAPLGALAIRLATPALLKKDVACARDVAAEDVEFEMISTMHKLVCAVQKYSWGKPGSCSTVAALVKEGHHAAYVDEEKPYAEFWMGVHPNGPAKLVETSEDLSNRIKHHPELVADHEKVKLMEKLIDRKFCLQDHFEEEAAVLHAKDPVHYPDPNHKPEMAIALTDFELLCGFRPAKEIYENLKGAPEVLSLAGGGDDLSSLLGEESAAKAALKKIFTKIWSSTPEEIAQAVLKFVGRIKQEPSSKLNDLIIRLDREYPGGDVGVFAPLLLNYFTLKPGQATFLGPNQPHAYLSGDCVECMACSDNTIRAGLTPKFKDIQTLCSNLTYSMSGPPIFAHTEVAPGTQLYAPPVPEFAVQAVNAKATHFSTEKASSIVVMIAGKAHFKAGSLDLEVHRGDVIFISAAAANVQIVNASNDFVCYRAFTPRR</sequence>
<protein>
    <recommendedName>
        <fullName evidence="6">mannose-6-phosphate isomerase</fullName>
        <ecNumber evidence="6">5.3.1.8</ecNumber>
    </recommendedName>
    <alternativeName>
        <fullName evidence="13">Phosphohexomutase</fullName>
    </alternativeName>
    <alternativeName>
        <fullName evidence="14">Phosphomannose isomerase</fullName>
    </alternativeName>
</protein>
<dbReference type="Gene3D" id="1.10.441.10">
    <property type="entry name" value="Phosphomannose Isomerase, domain 2"/>
    <property type="match status" value="1"/>
</dbReference>
<dbReference type="Gene3D" id="2.60.120.10">
    <property type="entry name" value="Jelly Rolls"/>
    <property type="match status" value="2"/>
</dbReference>
<evidence type="ECO:0000256" key="12">
    <source>
        <dbReference type="ARBA" id="ARBA00023235"/>
    </source>
</evidence>
<dbReference type="InterPro" id="IPR046457">
    <property type="entry name" value="PMI_typeI_cat"/>
</dbReference>
<evidence type="ECO:0000259" key="19">
    <source>
        <dbReference type="Pfam" id="PF20512"/>
    </source>
</evidence>
<evidence type="ECO:0000313" key="20">
    <source>
        <dbReference type="EMBL" id="KIH68222.1"/>
    </source>
</evidence>
<dbReference type="Pfam" id="PF20511">
    <property type="entry name" value="PMI_typeI_cat"/>
    <property type="match status" value="1"/>
</dbReference>
<dbReference type="PANTHER" id="PTHR10309:SF0">
    <property type="entry name" value="MANNOSE-6-PHOSPHATE ISOMERASE"/>
    <property type="match status" value="1"/>
</dbReference>
<dbReference type="OrthoDB" id="6605218at2759"/>
<evidence type="ECO:0000256" key="4">
    <source>
        <dbReference type="ARBA" id="ARBA00004666"/>
    </source>
</evidence>
<feature type="transmembrane region" description="Helical" evidence="16">
    <location>
        <begin position="376"/>
        <end position="396"/>
    </location>
</feature>
<feature type="transmembrane region" description="Helical" evidence="16">
    <location>
        <begin position="35"/>
        <end position="55"/>
    </location>
</feature>
<evidence type="ECO:0000256" key="8">
    <source>
        <dbReference type="ARBA" id="ARBA00022723"/>
    </source>
</evidence>
<dbReference type="PRINTS" id="PR00714">
    <property type="entry name" value="MAN6PISMRASE"/>
</dbReference>
<comment type="subcellular location">
    <subcellularLocation>
        <location evidence="3">Membrane</location>
        <topology evidence="3">Multi-pass membrane protein</topology>
    </subcellularLocation>
</comment>
<evidence type="ECO:0000256" key="2">
    <source>
        <dbReference type="ARBA" id="ARBA00001947"/>
    </source>
</evidence>
<keyword evidence="21" id="KW-1185">Reference proteome</keyword>
<dbReference type="GO" id="GO:1902600">
    <property type="term" value="P:proton transmembrane transport"/>
    <property type="evidence" value="ECO:0007669"/>
    <property type="project" value="InterPro"/>
</dbReference>
<evidence type="ECO:0000256" key="11">
    <source>
        <dbReference type="ARBA" id="ARBA00023136"/>
    </source>
</evidence>
<dbReference type="GO" id="GO:0009298">
    <property type="term" value="P:GDP-mannose biosynthetic process"/>
    <property type="evidence" value="ECO:0007669"/>
    <property type="project" value="UniProtKB-UniPathway"/>
</dbReference>
<evidence type="ECO:0000256" key="13">
    <source>
        <dbReference type="ARBA" id="ARBA00029741"/>
    </source>
</evidence>
<dbReference type="GO" id="GO:0015297">
    <property type="term" value="F:antiporter activity"/>
    <property type="evidence" value="ECO:0007669"/>
    <property type="project" value="InterPro"/>
</dbReference>
<dbReference type="AlphaFoldDB" id="A0A0C2DYW0"/>
<evidence type="ECO:0000256" key="1">
    <source>
        <dbReference type="ARBA" id="ARBA00000757"/>
    </source>
</evidence>
<feature type="transmembrane region" description="Helical" evidence="16">
    <location>
        <begin position="220"/>
        <end position="238"/>
    </location>
</feature>
<feature type="transmembrane region" description="Helical" evidence="16">
    <location>
        <begin position="167"/>
        <end position="187"/>
    </location>
</feature>
<dbReference type="InterPro" id="IPR011051">
    <property type="entry name" value="RmlC_Cupin_sf"/>
</dbReference>
<dbReference type="PROSITE" id="PS00966">
    <property type="entry name" value="PMI_I_2"/>
    <property type="match status" value="1"/>
</dbReference>